<accession>A0A7R9BIC6</accession>
<dbReference type="PANTHER" id="PTHR21340:SF0">
    <property type="entry name" value="BIS(5'-NUCLEOSYL)-TETRAPHOSPHATASE [ASYMMETRICAL]"/>
    <property type="match status" value="1"/>
</dbReference>
<dbReference type="InterPro" id="IPR003565">
    <property type="entry name" value="Tetra_PHTase"/>
</dbReference>
<keyword evidence="8" id="KW-1185">Reference proteome</keyword>
<dbReference type="SUPFAM" id="SSF55811">
    <property type="entry name" value="Nudix"/>
    <property type="match status" value="1"/>
</dbReference>
<dbReference type="InterPro" id="IPR020084">
    <property type="entry name" value="NUDIX_hydrolase_CS"/>
</dbReference>
<gene>
    <name evidence="7" type="ORF">NMOB1V02_LOCUS2161</name>
</gene>
<dbReference type="OrthoDB" id="276276at2759"/>
<evidence type="ECO:0000256" key="4">
    <source>
        <dbReference type="ARBA" id="ARBA00022801"/>
    </source>
</evidence>
<dbReference type="GO" id="GO:0004081">
    <property type="term" value="F:bis(5'-nucleosyl)-tetraphosphatase (asymmetrical) activity"/>
    <property type="evidence" value="ECO:0007669"/>
    <property type="project" value="TreeGrafter"/>
</dbReference>
<comment type="similarity">
    <text evidence="1">Belongs to the Nudix hydrolase family.</text>
</comment>
<dbReference type="InterPro" id="IPR015797">
    <property type="entry name" value="NUDIX_hydrolase-like_dom_sf"/>
</dbReference>
<feature type="domain" description="Nudix hydrolase" evidence="6">
    <location>
        <begin position="1"/>
        <end position="132"/>
    </location>
</feature>
<dbReference type="InterPro" id="IPR000086">
    <property type="entry name" value="NUDIX_hydrolase_dom"/>
</dbReference>
<dbReference type="GO" id="GO:0006754">
    <property type="term" value="P:ATP biosynthetic process"/>
    <property type="evidence" value="ECO:0007669"/>
    <property type="project" value="TreeGrafter"/>
</dbReference>
<dbReference type="PRINTS" id="PR01405">
    <property type="entry name" value="TETRPHPHTASE"/>
</dbReference>
<dbReference type="PROSITE" id="PS00893">
    <property type="entry name" value="NUDIX_BOX"/>
    <property type="match status" value="1"/>
</dbReference>
<organism evidence="7">
    <name type="scientific">Notodromas monacha</name>
    <dbReference type="NCBI Taxonomy" id="399045"/>
    <lineage>
        <taxon>Eukaryota</taxon>
        <taxon>Metazoa</taxon>
        <taxon>Ecdysozoa</taxon>
        <taxon>Arthropoda</taxon>
        <taxon>Crustacea</taxon>
        <taxon>Oligostraca</taxon>
        <taxon>Ostracoda</taxon>
        <taxon>Podocopa</taxon>
        <taxon>Podocopida</taxon>
        <taxon>Cypridocopina</taxon>
        <taxon>Cypridoidea</taxon>
        <taxon>Cyprididae</taxon>
        <taxon>Notodromas</taxon>
    </lineage>
</organism>
<evidence type="ECO:0000256" key="3">
    <source>
        <dbReference type="ARBA" id="ARBA00022741"/>
    </source>
</evidence>
<protein>
    <recommendedName>
        <fullName evidence="2">Bis(5'-nucleosyl)-tetraphosphatase [asymmetrical]</fullName>
    </recommendedName>
    <alternativeName>
        <fullName evidence="5">Diadenosine 5',5'''-P1,P4-tetraphosphate asymmetrical hydrolase</fullName>
    </alternativeName>
</protein>
<evidence type="ECO:0000256" key="1">
    <source>
        <dbReference type="ARBA" id="ARBA00005582"/>
    </source>
</evidence>
<evidence type="ECO:0000259" key="6">
    <source>
        <dbReference type="PROSITE" id="PS51462"/>
    </source>
</evidence>
<name>A0A7R9BIC6_9CRUS</name>
<dbReference type="Proteomes" id="UP000678499">
    <property type="component" value="Unassembled WGS sequence"/>
</dbReference>
<evidence type="ECO:0000256" key="2">
    <source>
        <dbReference type="ARBA" id="ARBA00018911"/>
    </source>
</evidence>
<dbReference type="CDD" id="cd03428">
    <property type="entry name" value="NUDIX_Ap4A_Nudt2"/>
    <property type="match status" value="1"/>
</dbReference>
<dbReference type="PANTHER" id="PTHR21340">
    <property type="entry name" value="DIADENOSINE 5,5-P1,P4-TETRAPHOSPHATE PYROPHOSPHOHYDROLASE MUTT"/>
    <property type="match status" value="1"/>
</dbReference>
<dbReference type="EMBL" id="OA882271">
    <property type="protein sequence ID" value="CAD7274320.1"/>
    <property type="molecule type" value="Genomic_DNA"/>
</dbReference>
<keyword evidence="4" id="KW-0378">Hydrolase</keyword>
<dbReference type="GO" id="GO:0006167">
    <property type="term" value="P:AMP biosynthetic process"/>
    <property type="evidence" value="ECO:0007669"/>
    <property type="project" value="TreeGrafter"/>
</dbReference>
<dbReference type="PROSITE" id="PS51462">
    <property type="entry name" value="NUDIX"/>
    <property type="match status" value="1"/>
</dbReference>
<reference evidence="7" key="1">
    <citation type="submission" date="2020-11" db="EMBL/GenBank/DDBJ databases">
        <authorList>
            <person name="Tran Van P."/>
        </authorList>
    </citation>
    <scope>NUCLEOTIDE SEQUENCE</scope>
</reference>
<proteinExistence type="inferred from homology"/>
<keyword evidence="3" id="KW-0547">Nucleotide-binding</keyword>
<dbReference type="Pfam" id="PF00293">
    <property type="entry name" value="NUDIX"/>
    <property type="match status" value="1"/>
</dbReference>
<dbReference type="InterPro" id="IPR051325">
    <property type="entry name" value="Nudix_hydrolase_domain"/>
</dbReference>
<dbReference type="EMBL" id="CAJPEX010000234">
    <property type="protein sequence ID" value="CAG0914472.1"/>
    <property type="molecule type" value="Genomic_DNA"/>
</dbReference>
<evidence type="ECO:0000313" key="7">
    <source>
        <dbReference type="EMBL" id="CAD7274320.1"/>
    </source>
</evidence>
<evidence type="ECO:0000313" key="8">
    <source>
        <dbReference type="Proteomes" id="UP000678499"/>
    </source>
</evidence>
<dbReference type="Gene3D" id="3.90.79.10">
    <property type="entry name" value="Nucleoside Triphosphate Pyrophosphohydrolase"/>
    <property type="match status" value="1"/>
</dbReference>
<dbReference type="AlphaFoldDB" id="A0A7R9BIC6"/>
<dbReference type="GO" id="GO:0000166">
    <property type="term" value="F:nucleotide binding"/>
    <property type="evidence" value="ECO:0007669"/>
    <property type="project" value="UniProtKB-KW"/>
</dbReference>
<sequence length="139" mass="15895">MKRAAGLVVYRHLNGVIEYLMMQTSYGTFHWTPPKGHVDPGENDMQTALRETEEEAGLRAADLEVDSNFKRTLEYLVKGEPKTVIYWLAKLRNPTTPVILSEEHRAFQWLGLSAAKEVGGFGEMKQLLEEAEIYLREKL</sequence>
<evidence type="ECO:0000256" key="5">
    <source>
        <dbReference type="ARBA" id="ARBA00032644"/>
    </source>
</evidence>